<dbReference type="HOGENOM" id="CLU_129992_1_0_1"/>
<feature type="transmembrane region" description="Helical" evidence="2">
    <location>
        <begin position="33"/>
        <end position="60"/>
    </location>
</feature>
<name>W9W7K9_9EURO</name>
<dbReference type="EMBL" id="AMGW01000003">
    <property type="protein sequence ID" value="EXJ60516.1"/>
    <property type="molecule type" value="Genomic_DNA"/>
</dbReference>
<gene>
    <name evidence="3" type="ORF">A1O7_04669</name>
</gene>
<evidence type="ECO:0000256" key="1">
    <source>
        <dbReference type="SAM" id="MobiDB-lite"/>
    </source>
</evidence>
<proteinExistence type="predicted"/>
<reference evidence="3 4" key="1">
    <citation type="submission" date="2013-03" db="EMBL/GenBank/DDBJ databases">
        <title>The Genome Sequence of Cladophialophora yegresii CBS 114405.</title>
        <authorList>
            <consortium name="The Broad Institute Genomics Platform"/>
            <person name="Cuomo C."/>
            <person name="de Hoog S."/>
            <person name="Gorbushina A."/>
            <person name="Walker B."/>
            <person name="Young S.K."/>
            <person name="Zeng Q."/>
            <person name="Gargeya S."/>
            <person name="Fitzgerald M."/>
            <person name="Haas B."/>
            <person name="Abouelleil A."/>
            <person name="Allen A.W."/>
            <person name="Alvarado L."/>
            <person name="Arachchi H.M."/>
            <person name="Berlin A.M."/>
            <person name="Chapman S.B."/>
            <person name="Gainer-Dewar J."/>
            <person name="Goldberg J."/>
            <person name="Griggs A."/>
            <person name="Gujja S."/>
            <person name="Hansen M."/>
            <person name="Howarth C."/>
            <person name="Imamovic A."/>
            <person name="Ireland A."/>
            <person name="Larimer J."/>
            <person name="McCowan C."/>
            <person name="Murphy C."/>
            <person name="Pearson M."/>
            <person name="Poon T.W."/>
            <person name="Priest M."/>
            <person name="Roberts A."/>
            <person name="Saif S."/>
            <person name="Shea T."/>
            <person name="Sisk P."/>
            <person name="Sykes S."/>
            <person name="Wortman J."/>
            <person name="Nusbaum C."/>
            <person name="Birren B."/>
        </authorList>
    </citation>
    <scope>NUCLEOTIDE SEQUENCE [LARGE SCALE GENOMIC DNA]</scope>
    <source>
        <strain evidence="3 4">CBS 114405</strain>
    </source>
</reference>
<protein>
    <submittedName>
        <fullName evidence="3">Uncharacterized protein</fullName>
    </submittedName>
</protein>
<dbReference type="GeneID" id="19179254"/>
<dbReference type="RefSeq" id="XP_007756869.1">
    <property type="nucleotide sequence ID" value="XM_007758679.1"/>
</dbReference>
<evidence type="ECO:0000313" key="4">
    <source>
        <dbReference type="Proteomes" id="UP000019473"/>
    </source>
</evidence>
<feature type="compositionally biased region" description="Basic and acidic residues" evidence="1">
    <location>
        <begin position="140"/>
        <end position="163"/>
    </location>
</feature>
<feature type="compositionally biased region" description="Acidic residues" evidence="1">
    <location>
        <begin position="124"/>
        <end position="139"/>
    </location>
</feature>
<dbReference type="VEuPathDB" id="FungiDB:A1O7_04669"/>
<evidence type="ECO:0000313" key="3">
    <source>
        <dbReference type="EMBL" id="EXJ60516.1"/>
    </source>
</evidence>
<feature type="region of interest" description="Disordered" evidence="1">
    <location>
        <begin position="119"/>
        <end position="163"/>
    </location>
</feature>
<comment type="caution">
    <text evidence="3">The sequence shown here is derived from an EMBL/GenBank/DDBJ whole genome shotgun (WGS) entry which is preliminary data.</text>
</comment>
<evidence type="ECO:0000256" key="2">
    <source>
        <dbReference type="SAM" id="Phobius"/>
    </source>
</evidence>
<feature type="transmembrane region" description="Helical" evidence="2">
    <location>
        <begin position="95"/>
        <end position="112"/>
    </location>
</feature>
<keyword evidence="4" id="KW-1185">Reference proteome</keyword>
<keyword evidence="2" id="KW-1133">Transmembrane helix</keyword>
<dbReference type="AlphaFoldDB" id="W9W7K9"/>
<organism evidence="3 4">
    <name type="scientific">Cladophialophora yegresii CBS 114405</name>
    <dbReference type="NCBI Taxonomy" id="1182544"/>
    <lineage>
        <taxon>Eukaryota</taxon>
        <taxon>Fungi</taxon>
        <taxon>Dikarya</taxon>
        <taxon>Ascomycota</taxon>
        <taxon>Pezizomycotina</taxon>
        <taxon>Eurotiomycetes</taxon>
        <taxon>Chaetothyriomycetidae</taxon>
        <taxon>Chaetothyriales</taxon>
        <taxon>Herpotrichiellaceae</taxon>
        <taxon>Cladophialophora</taxon>
    </lineage>
</organism>
<dbReference type="OrthoDB" id="3647at2759"/>
<keyword evidence="2" id="KW-0812">Transmembrane</keyword>
<dbReference type="eggNOG" id="ENOG502SUKT">
    <property type="taxonomic scope" value="Eukaryota"/>
</dbReference>
<sequence length="163" mass="18112">MGLPYSKEIHAAFDQVTPLVAAGFEVLQTTKDIAILLAVIQVVTALSLILILLALIALLFTVNPDLEKERVQLVTPFMRWLASWVYKYGRLASHVLRILFTVGIIVFAWSIWHGLATGHKDPTSEEDETDGKENEDEDSSKETEKDGKGTKESTNGKDGEKEK</sequence>
<dbReference type="Proteomes" id="UP000019473">
    <property type="component" value="Unassembled WGS sequence"/>
</dbReference>
<accession>W9W7K9</accession>
<keyword evidence="2" id="KW-0472">Membrane</keyword>